<evidence type="ECO:0000313" key="2">
    <source>
        <dbReference type="EMBL" id="TWG11497.1"/>
    </source>
</evidence>
<feature type="transmembrane region" description="Helical" evidence="1">
    <location>
        <begin position="60"/>
        <end position="82"/>
    </location>
</feature>
<dbReference type="RefSeq" id="WP_122978134.1">
    <property type="nucleotide sequence ID" value="NZ_BOMX01000134.1"/>
</dbReference>
<feature type="transmembrane region" description="Helical" evidence="1">
    <location>
        <begin position="102"/>
        <end position="126"/>
    </location>
</feature>
<sequence length="203" mass="20828">MNGTTGVAETAAELHHLRQRVRADRQTIGLPLSVFGALTLANAALVAAHAATSQTAVAKLALLLYWPCAGAIGLLVLGWHAGRVAQRAGVGGGRRSYRPVTIGYVASLPVLAVLFVPVFFVGGYWATLEWPAAILTAISVRQRNNTLYGAAVGTALAGLAQGLFAATPHGSSGAWAAIGVEVALGVALTLAGLMASRRGRAVR</sequence>
<feature type="transmembrane region" description="Helical" evidence="1">
    <location>
        <begin position="28"/>
        <end position="48"/>
    </location>
</feature>
<dbReference type="Proteomes" id="UP000320239">
    <property type="component" value="Unassembled WGS sequence"/>
</dbReference>
<feature type="transmembrane region" description="Helical" evidence="1">
    <location>
        <begin position="173"/>
        <end position="195"/>
    </location>
</feature>
<proteinExistence type="predicted"/>
<keyword evidence="1" id="KW-0812">Transmembrane</keyword>
<evidence type="ECO:0000256" key="1">
    <source>
        <dbReference type="SAM" id="Phobius"/>
    </source>
</evidence>
<name>A0A561VIS8_ACTTI</name>
<dbReference type="OrthoDB" id="10007522at2"/>
<accession>A0A561VIS8</accession>
<comment type="caution">
    <text evidence="2">The sequence shown here is derived from an EMBL/GenBank/DDBJ whole genome shotgun (WGS) entry which is preliminary data.</text>
</comment>
<protein>
    <submittedName>
        <fullName evidence="2">Uncharacterized protein</fullName>
    </submittedName>
</protein>
<keyword evidence="1" id="KW-1133">Transmembrane helix</keyword>
<dbReference type="AlphaFoldDB" id="A0A561VIS8"/>
<gene>
    <name evidence="2" type="ORF">FHX34_106227</name>
</gene>
<organism evidence="2 3">
    <name type="scientific">Actinoplanes teichomyceticus</name>
    <dbReference type="NCBI Taxonomy" id="1867"/>
    <lineage>
        <taxon>Bacteria</taxon>
        <taxon>Bacillati</taxon>
        <taxon>Actinomycetota</taxon>
        <taxon>Actinomycetes</taxon>
        <taxon>Micromonosporales</taxon>
        <taxon>Micromonosporaceae</taxon>
        <taxon>Actinoplanes</taxon>
    </lineage>
</organism>
<keyword evidence="1" id="KW-0472">Membrane</keyword>
<keyword evidence="3" id="KW-1185">Reference proteome</keyword>
<evidence type="ECO:0000313" key="3">
    <source>
        <dbReference type="Proteomes" id="UP000320239"/>
    </source>
</evidence>
<reference evidence="2 3" key="1">
    <citation type="submission" date="2019-06" db="EMBL/GenBank/DDBJ databases">
        <title>Sequencing the genomes of 1000 actinobacteria strains.</title>
        <authorList>
            <person name="Klenk H.-P."/>
        </authorList>
    </citation>
    <scope>NUCLEOTIDE SEQUENCE [LARGE SCALE GENOMIC DNA]</scope>
    <source>
        <strain evidence="2 3">DSM 43866</strain>
    </source>
</reference>
<dbReference type="EMBL" id="VIWY01000006">
    <property type="protein sequence ID" value="TWG11497.1"/>
    <property type="molecule type" value="Genomic_DNA"/>
</dbReference>